<evidence type="ECO:0000313" key="2">
    <source>
        <dbReference type="EMBL" id="MTD13887.1"/>
    </source>
</evidence>
<feature type="transmembrane region" description="Helical" evidence="1">
    <location>
        <begin position="14"/>
        <end position="37"/>
    </location>
</feature>
<dbReference type="RefSeq" id="WP_154767637.1">
    <property type="nucleotide sequence ID" value="NZ_WLYK01000001.1"/>
</dbReference>
<keyword evidence="1" id="KW-0812">Transmembrane</keyword>
<sequence>MSHSGSIPPAQRRLTIVLAAVFVVLVVGGSLVGNALAGTPIDWLWMIAGTAFITLLFALFLWVRLSD</sequence>
<dbReference type="AlphaFoldDB" id="A0A7K1FID2"/>
<keyword evidence="3" id="KW-1185">Reference proteome</keyword>
<proteinExistence type="predicted"/>
<comment type="caution">
    <text evidence="2">The sequence shown here is derived from an EMBL/GenBank/DDBJ whole genome shotgun (WGS) entry which is preliminary data.</text>
</comment>
<reference evidence="2 3" key="1">
    <citation type="submission" date="2019-11" db="EMBL/GenBank/DDBJ databases">
        <authorList>
            <person name="Jiang L.-Q."/>
        </authorList>
    </citation>
    <scope>NUCLEOTIDE SEQUENCE [LARGE SCALE GENOMIC DNA]</scope>
    <source>
        <strain evidence="2 3">YIM 132087</strain>
    </source>
</reference>
<evidence type="ECO:0000256" key="1">
    <source>
        <dbReference type="SAM" id="Phobius"/>
    </source>
</evidence>
<gene>
    <name evidence="2" type="ORF">GIS00_08020</name>
</gene>
<keyword evidence="1" id="KW-1133">Transmembrane helix</keyword>
<evidence type="ECO:0000313" key="3">
    <source>
        <dbReference type="Proteomes" id="UP000460221"/>
    </source>
</evidence>
<organism evidence="2 3">
    <name type="scientific">Nakamurella alba</name>
    <dbReference type="NCBI Taxonomy" id="2665158"/>
    <lineage>
        <taxon>Bacteria</taxon>
        <taxon>Bacillati</taxon>
        <taxon>Actinomycetota</taxon>
        <taxon>Actinomycetes</taxon>
        <taxon>Nakamurellales</taxon>
        <taxon>Nakamurellaceae</taxon>
        <taxon>Nakamurella</taxon>
    </lineage>
</organism>
<feature type="transmembrane region" description="Helical" evidence="1">
    <location>
        <begin position="43"/>
        <end position="63"/>
    </location>
</feature>
<protein>
    <submittedName>
        <fullName evidence="2">Uncharacterized protein</fullName>
    </submittedName>
</protein>
<accession>A0A7K1FID2</accession>
<keyword evidence="1" id="KW-0472">Membrane</keyword>
<dbReference type="Proteomes" id="UP000460221">
    <property type="component" value="Unassembled WGS sequence"/>
</dbReference>
<dbReference type="EMBL" id="WLYK01000001">
    <property type="protein sequence ID" value="MTD13887.1"/>
    <property type="molecule type" value="Genomic_DNA"/>
</dbReference>
<name>A0A7K1FID2_9ACTN</name>